<organism evidence="1 2">
    <name type="scientific">Lentinula raphanica</name>
    <dbReference type="NCBI Taxonomy" id="153919"/>
    <lineage>
        <taxon>Eukaryota</taxon>
        <taxon>Fungi</taxon>
        <taxon>Dikarya</taxon>
        <taxon>Basidiomycota</taxon>
        <taxon>Agaricomycotina</taxon>
        <taxon>Agaricomycetes</taxon>
        <taxon>Agaricomycetidae</taxon>
        <taxon>Agaricales</taxon>
        <taxon>Marasmiineae</taxon>
        <taxon>Omphalotaceae</taxon>
        <taxon>Lentinula</taxon>
    </lineage>
</organism>
<dbReference type="EMBL" id="MU806048">
    <property type="protein sequence ID" value="KAJ3841204.1"/>
    <property type="molecule type" value="Genomic_DNA"/>
</dbReference>
<proteinExistence type="predicted"/>
<evidence type="ECO:0000313" key="1">
    <source>
        <dbReference type="EMBL" id="KAJ3841204.1"/>
    </source>
</evidence>
<gene>
    <name evidence="1" type="ORF">F5878DRAFT_28214</name>
</gene>
<dbReference type="AlphaFoldDB" id="A0AA38PE19"/>
<accession>A0AA38PE19</accession>
<evidence type="ECO:0000313" key="2">
    <source>
        <dbReference type="Proteomes" id="UP001163846"/>
    </source>
</evidence>
<sequence>MQKCKELSRLTKAPGLSSLLFRKQSPASSSAIQPLQETAVVLDPGHPGVAFPRKHLPRFYHKVLSVTATPFGLLQPESVPCQPPFDVAIESWVERISRSLTESTTTQPTLAPVHLPKFQKLGRLSMSLVTVAGKKATSKKKVVRLRIINKIKSALYLAVIRAAVVENGKLSLDKVSPRSDLICQGWTYTVYPNLEIYRMPFSELIPVILDALHAIQKRARELETRWAQKSLVC</sequence>
<name>A0AA38PE19_9AGAR</name>
<reference evidence="1" key="1">
    <citation type="submission" date="2022-08" db="EMBL/GenBank/DDBJ databases">
        <authorList>
            <consortium name="DOE Joint Genome Institute"/>
            <person name="Min B."/>
            <person name="Riley R."/>
            <person name="Sierra-Patev S."/>
            <person name="Naranjo-Ortiz M."/>
            <person name="Looney B."/>
            <person name="Konkel Z."/>
            <person name="Slot J.C."/>
            <person name="Sakamoto Y."/>
            <person name="Steenwyk J.L."/>
            <person name="Rokas A."/>
            <person name="Carro J."/>
            <person name="Camarero S."/>
            <person name="Ferreira P."/>
            <person name="Molpeceres G."/>
            <person name="Ruiz-Duenas F.J."/>
            <person name="Serrano A."/>
            <person name="Henrissat B."/>
            <person name="Drula E."/>
            <person name="Hughes K.W."/>
            <person name="Mata J.L."/>
            <person name="Ishikawa N.K."/>
            <person name="Vargas-Isla R."/>
            <person name="Ushijima S."/>
            <person name="Smith C.A."/>
            <person name="Ahrendt S."/>
            <person name="Andreopoulos W."/>
            <person name="He G."/>
            <person name="Labutti K."/>
            <person name="Lipzen A."/>
            <person name="Ng V."/>
            <person name="Sandor L."/>
            <person name="Barry K."/>
            <person name="Martinez A.T."/>
            <person name="Xiao Y."/>
            <person name="Gibbons J.G."/>
            <person name="Terashima K."/>
            <person name="Hibbett D.S."/>
            <person name="Grigoriev I.V."/>
        </authorList>
    </citation>
    <scope>NUCLEOTIDE SEQUENCE</scope>
    <source>
        <strain evidence="1">TFB9207</strain>
    </source>
</reference>
<protein>
    <submittedName>
        <fullName evidence="1">Uncharacterized protein</fullName>
    </submittedName>
</protein>
<comment type="caution">
    <text evidence="1">The sequence shown here is derived from an EMBL/GenBank/DDBJ whole genome shotgun (WGS) entry which is preliminary data.</text>
</comment>
<keyword evidence="2" id="KW-1185">Reference proteome</keyword>
<dbReference type="Proteomes" id="UP001163846">
    <property type="component" value="Unassembled WGS sequence"/>
</dbReference>